<keyword evidence="2" id="KW-1185">Reference proteome</keyword>
<dbReference type="Proteomes" id="UP000054995">
    <property type="component" value="Unassembled WGS sequence"/>
</dbReference>
<protein>
    <submittedName>
        <fullName evidence="1">Uncharacterized protein</fullName>
    </submittedName>
</protein>
<gene>
    <name evidence="1" type="ORF">T4D_14816</name>
</gene>
<proteinExistence type="predicted"/>
<sequence length="150" mass="17667">MQKLLPWLLCCCKAAEGQRGFMSLKLINVKKDFLQPIITTTFQLDNAYHHNSTPHKTYEFIHFDSVGLHSILRFSKFKLLTAYLKRKMRFHHIHLSLSFDLSAMNLYSAYMALHCWNDNTFHPDDMHNMGCLICLLGRAQRTWNYCIAMH</sequence>
<name>A0A0V1FDM3_TRIPS</name>
<comment type="caution">
    <text evidence="1">The sequence shown here is derived from an EMBL/GenBank/DDBJ whole genome shotgun (WGS) entry which is preliminary data.</text>
</comment>
<reference evidence="1 2" key="1">
    <citation type="submission" date="2015-01" db="EMBL/GenBank/DDBJ databases">
        <title>Evolution of Trichinella species and genotypes.</title>
        <authorList>
            <person name="Korhonen P.K."/>
            <person name="Edoardo P."/>
            <person name="Giuseppe L.R."/>
            <person name="Gasser R.B."/>
        </authorList>
    </citation>
    <scope>NUCLEOTIDE SEQUENCE [LARGE SCALE GENOMIC DNA]</scope>
    <source>
        <strain evidence="1">ISS470</strain>
    </source>
</reference>
<evidence type="ECO:0000313" key="1">
    <source>
        <dbReference type="EMBL" id="KRY83970.1"/>
    </source>
</evidence>
<dbReference type="AlphaFoldDB" id="A0A0V1FDM3"/>
<accession>A0A0V1FDM3</accession>
<evidence type="ECO:0000313" key="2">
    <source>
        <dbReference type="Proteomes" id="UP000054995"/>
    </source>
</evidence>
<dbReference type="EMBL" id="JYDT01000126">
    <property type="protein sequence ID" value="KRY83970.1"/>
    <property type="molecule type" value="Genomic_DNA"/>
</dbReference>
<organism evidence="1 2">
    <name type="scientific">Trichinella pseudospiralis</name>
    <name type="common">Parasitic roundworm</name>
    <dbReference type="NCBI Taxonomy" id="6337"/>
    <lineage>
        <taxon>Eukaryota</taxon>
        <taxon>Metazoa</taxon>
        <taxon>Ecdysozoa</taxon>
        <taxon>Nematoda</taxon>
        <taxon>Enoplea</taxon>
        <taxon>Dorylaimia</taxon>
        <taxon>Trichinellida</taxon>
        <taxon>Trichinellidae</taxon>
        <taxon>Trichinella</taxon>
    </lineage>
</organism>
<dbReference type="OrthoDB" id="10362407at2759"/>